<dbReference type="InterPro" id="IPR036661">
    <property type="entry name" value="Luciferase-like_sf"/>
</dbReference>
<dbReference type="SUPFAM" id="SSF51679">
    <property type="entry name" value="Bacterial luciferase-like"/>
    <property type="match status" value="1"/>
</dbReference>
<dbReference type="EMBL" id="CP094528">
    <property type="protein sequence ID" value="UOE43689.1"/>
    <property type="molecule type" value="Genomic_DNA"/>
</dbReference>
<dbReference type="PANTHER" id="PTHR42847:SF4">
    <property type="entry name" value="ALKANESULFONATE MONOOXYGENASE-RELATED"/>
    <property type="match status" value="1"/>
</dbReference>
<evidence type="ECO:0000256" key="1">
    <source>
        <dbReference type="ARBA" id="ARBA00022630"/>
    </source>
</evidence>
<feature type="domain" description="Luciferase-like" evidence="5">
    <location>
        <begin position="3"/>
        <end position="246"/>
    </location>
</feature>
<dbReference type="InterPro" id="IPR050172">
    <property type="entry name" value="SsuD_RutA_monooxygenase"/>
</dbReference>
<organism evidence="6 7">
    <name type="scientific">Agromyces larvae</name>
    <dbReference type="NCBI Taxonomy" id="2929802"/>
    <lineage>
        <taxon>Bacteria</taxon>
        <taxon>Bacillati</taxon>
        <taxon>Actinomycetota</taxon>
        <taxon>Actinomycetes</taxon>
        <taxon>Micrococcales</taxon>
        <taxon>Microbacteriaceae</taxon>
        <taxon>Agromyces</taxon>
    </lineage>
</organism>
<dbReference type="InterPro" id="IPR019952">
    <property type="entry name" value="F420_OxRdatse_Rv1855c_pred"/>
</dbReference>
<dbReference type="Pfam" id="PF00296">
    <property type="entry name" value="Bac_luciferase"/>
    <property type="match status" value="1"/>
</dbReference>
<dbReference type="InterPro" id="IPR011251">
    <property type="entry name" value="Luciferase-like_dom"/>
</dbReference>
<dbReference type="RefSeq" id="WP_243554847.1">
    <property type="nucleotide sequence ID" value="NZ_CP094528.1"/>
</dbReference>
<dbReference type="Gene3D" id="3.20.20.30">
    <property type="entry name" value="Luciferase-like domain"/>
    <property type="match status" value="1"/>
</dbReference>
<name>A0ABY4BXR7_9MICO</name>
<keyword evidence="4" id="KW-0503">Monooxygenase</keyword>
<accession>A0ABY4BXR7</accession>
<keyword evidence="2" id="KW-0288">FMN</keyword>
<proteinExistence type="predicted"/>
<evidence type="ECO:0000259" key="5">
    <source>
        <dbReference type="Pfam" id="PF00296"/>
    </source>
</evidence>
<evidence type="ECO:0000313" key="7">
    <source>
        <dbReference type="Proteomes" id="UP000832097"/>
    </source>
</evidence>
<keyword evidence="1" id="KW-0285">Flavoprotein</keyword>
<protein>
    <submittedName>
        <fullName evidence="6">LLM class F420-dependent oxidoreductase</fullName>
    </submittedName>
</protein>
<sequence length="306" mass="33035">MKFRIFTEPQQGATYEQQVRMAQAAERLGFDAWFRSDHFLAMGVDGRPGPTDSWVTLGAIARETSTIRLGTLVSSATFRHPSLLAIQVAQVDAMSRGRIELGLGTGWFEAEHAAYGFPFPKARFGILEEQLEVITGLWSTPIGATFTHAGANYTLTDAPALPKPVQQPLPVIVGGAGPKRTPAIAARFASEYNVAFRSDDEIAAGFARVRAAVSDAGRAPGSMTYSAALTSTVGATKAEYRRRAETIGRDPEELRRNGVAGTPQELVDRLGGLAELGVETIYLQVLDFDDLDVLELLASEVVPQVR</sequence>
<dbReference type="PANTHER" id="PTHR42847">
    <property type="entry name" value="ALKANESULFONATE MONOOXYGENASE"/>
    <property type="match status" value="1"/>
</dbReference>
<reference evidence="6 7" key="1">
    <citation type="submission" date="2022-03" db="EMBL/GenBank/DDBJ databases">
        <title>Mucilaginibacter sp. isolated from the gut of Protaetia brevitarsis seulensis larvae.</title>
        <authorList>
            <person name="Won M."/>
            <person name="Kim S.-J."/>
            <person name="Kwon S.-W."/>
        </authorList>
    </citation>
    <scope>NUCLEOTIDE SEQUENCE [LARGE SCALE GENOMIC DNA]</scope>
    <source>
        <strain evidence="6 7">CFWR-12</strain>
    </source>
</reference>
<evidence type="ECO:0000256" key="2">
    <source>
        <dbReference type="ARBA" id="ARBA00022643"/>
    </source>
</evidence>
<evidence type="ECO:0000256" key="3">
    <source>
        <dbReference type="ARBA" id="ARBA00023002"/>
    </source>
</evidence>
<dbReference type="NCBIfam" id="TIGR03560">
    <property type="entry name" value="F420_Rv1855c"/>
    <property type="match status" value="1"/>
</dbReference>
<keyword evidence="7" id="KW-1185">Reference proteome</keyword>
<evidence type="ECO:0000256" key="4">
    <source>
        <dbReference type="ARBA" id="ARBA00023033"/>
    </source>
</evidence>
<evidence type="ECO:0000313" key="6">
    <source>
        <dbReference type="EMBL" id="UOE43689.1"/>
    </source>
</evidence>
<keyword evidence="3" id="KW-0560">Oxidoreductase</keyword>
<dbReference type="Proteomes" id="UP000832097">
    <property type="component" value="Chromosome"/>
</dbReference>
<gene>
    <name evidence="6" type="ORF">MTO99_16175</name>
</gene>